<feature type="region of interest" description="Disordered" evidence="1">
    <location>
        <begin position="88"/>
        <end position="116"/>
    </location>
</feature>
<keyword evidence="3" id="KW-1185">Reference proteome</keyword>
<dbReference type="HOGENOM" id="CLU_561529_0_0_1"/>
<protein>
    <submittedName>
        <fullName evidence="2">Uncharacterized protein</fullName>
    </submittedName>
</protein>
<evidence type="ECO:0000256" key="1">
    <source>
        <dbReference type="SAM" id="MobiDB-lite"/>
    </source>
</evidence>
<name>A0A0C9XYN1_9AGAM</name>
<accession>A0A0C9XYN1</accession>
<reference evidence="2 3" key="1">
    <citation type="submission" date="2014-04" db="EMBL/GenBank/DDBJ databases">
        <authorList>
            <consortium name="DOE Joint Genome Institute"/>
            <person name="Kuo A."/>
            <person name="Kohler A."/>
            <person name="Costa M.D."/>
            <person name="Nagy L.G."/>
            <person name="Floudas D."/>
            <person name="Copeland A."/>
            <person name="Barry K.W."/>
            <person name="Cichocki N."/>
            <person name="Veneault-Fourrey C."/>
            <person name="LaButti K."/>
            <person name="Lindquist E.A."/>
            <person name="Lipzen A."/>
            <person name="Lundell T."/>
            <person name="Morin E."/>
            <person name="Murat C."/>
            <person name="Sun H."/>
            <person name="Tunlid A."/>
            <person name="Henrissat B."/>
            <person name="Grigoriev I.V."/>
            <person name="Hibbett D.S."/>
            <person name="Martin F."/>
            <person name="Nordberg H.P."/>
            <person name="Cantor M.N."/>
            <person name="Hua S.X."/>
        </authorList>
    </citation>
    <scope>NUCLEOTIDE SEQUENCE [LARGE SCALE GENOMIC DNA]</scope>
    <source>
        <strain evidence="2 3">441</strain>
    </source>
</reference>
<proteinExistence type="predicted"/>
<dbReference type="Proteomes" id="UP000054018">
    <property type="component" value="Unassembled WGS sequence"/>
</dbReference>
<dbReference type="EMBL" id="KN833824">
    <property type="protein sequence ID" value="KIK17590.1"/>
    <property type="molecule type" value="Genomic_DNA"/>
</dbReference>
<evidence type="ECO:0000313" key="2">
    <source>
        <dbReference type="EMBL" id="KIK17590.1"/>
    </source>
</evidence>
<reference evidence="3" key="2">
    <citation type="submission" date="2015-01" db="EMBL/GenBank/DDBJ databases">
        <title>Evolutionary Origins and Diversification of the Mycorrhizal Mutualists.</title>
        <authorList>
            <consortium name="DOE Joint Genome Institute"/>
            <consortium name="Mycorrhizal Genomics Consortium"/>
            <person name="Kohler A."/>
            <person name="Kuo A."/>
            <person name="Nagy L.G."/>
            <person name="Floudas D."/>
            <person name="Copeland A."/>
            <person name="Barry K.W."/>
            <person name="Cichocki N."/>
            <person name="Veneault-Fourrey C."/>
            <person name="LaButti K."/>
            <person name="Lindquist E.A."/>
            <person name="Lipzen A."/>
            <person name="Lundell T."/>
            <person name="Morin E."/>
            <person name="Murat C."/>
            <person name="Riley R."/>
            <person name="Ohm R."/>
            <person name="Sun H."/>
            <person name="Tunlid A."/>
            <person name="Henrissat B."/>
            <person name="Grigoriev I.V."/>
            <person name="Hibbett D.S."/>
            <person name="Martin F."/>
        </authorList>
    </citation>
    <scope>NUCLEOTIDE SEQUENCE [LARGE SCALE GENOMIC DNA]</scope>
    <source>
        <strain evidence="3">441</strain>
    </source>
</reference>
<sequence length="486" mass="54524">MFPRARNTLWIPGQKNHSRRAARKNRFMYYTPLIPVNLVVIRSIDYAITAAARQPNVFRNVEKYRSSDWADEVGCLPSHRHLQTRLRGRAQGISQNPRSSLHEGGDSRSGSPGRTSLKKMRNVLRIPVLCGIGTTESRTPLVTRNDSGVDNKDTQASAPPAPICGAYLWIDDERPLDYDYLRSAWPPAFIAWLARAIIGIHTKTCATFPKIRRTYPCVPTVIQDVAADDLEPSWPVAMQILTRGESNRSTYRRIESDVTHYHATLPPEMENAENSMLQPNRRHPDFENQHLRVSQLPGHRSSSHGPPRLTASWLSLIWYGVSARGHPPFERLNSGSSRHAPGITAHPQTPFTLRMTMASPCMKAVNLVANDKANVILLPEQYADPRGLDHVVGPLQLVWYAEKMTLSDVQSAIAAVSIDQYHVSGPNIQSLSQAHRLSGNSVDVVDHNGWALYDMWSCEVIPQQWCQGHDAIEIVIVTTRLDSKTR</sequence>
<gene>
    <name evidence="2" type="ORF">PISMIDRAFT_24877</name>
</gene>
<dbReference type="AlphaFoldDB" id="A0A0C9XYN1"/>
<evidence type="ECO:0000313" key="3">
    <source>
        <dbReference type="Proteomes" id="UP000054018"/>
    </source>
</evidence>
<organism evidence="2 3">
    <name type="scientific">Pisolithus microcarpus 441</name>
    <dbReference type="NCBI Taxonomy" id="765257"/>
    <lineage>
        <taxon>Eukaryota</taxon>
        <taxon>Fungi</taxon>
        <taxon>Dikarya</taxon>
        <taxon>Basidiomycota</taxon>
        <taxon>Agaricomycotina</taxon>
        <taxon>Agaricomycetes</taxon>
        <taxon>Agaricomycetidae</taxon>
        <taxon>Boletales</taxon>
        <taxon>Sclerodermatineae</taxon>
        <taxon>Pisolithaceae</taxon>
        <taxon>Pisolithus</taxon>
    </lineage>
</organism>